<accession>A0A2T2N3K2</accession>
<evidence type="ECO:0000256" key="4">
    <source>
        <dbReference type="ARBA" id="ARBA00022989"/>
    </source>
</evidence>
<evidence type="ECO:0000256" key="1">
    <source>
        <dbReference type="ARBA" id="ARBA00004141"/>
    </source>
</evidence>
<dbReference type="PANTHER" id="PTHR45649">
    <property type="entry name" value="AMINO-ACID PERMEASE BAT1"/>
    <property type="match status" value="1"/>
</dbReference>
<feature type="transmembrane region" description="Helical" evidence="6">
    <location>
        <begin position="70"/>
        <end position="94"/>
    </location>
</feature>
<feature type="transmembrane region" description="Helical" evidence="6">
    <location>
        <begin position="34"/>
        <end position="58"/>
    </location>
</feature>
<dbReference type="PANTHER" id="PTHR45649:SF8">
    <property type="entry name" value="PERMEASE, PUTATIVE-RELATED"/>
    <property type="match status" value="1"/>
</dbReference>
<name>A0A2T2N3K2_CORCC</name>
<gene>
    <name evidence="7" type="ORF">BS50DRAFT_656149</name>
</gene>
<proteinExistence type="predicted"/>
<evidence type="ECO:0000256" key="5">
    <source>
        <dbReference type="ARBA" id="ARBA00023136"/>
    </source>
</evidence>
<dbReference type="OrthoDB" id="3257095at2759"/>
<keyword evidence="3 6" id="KW-0812">Transmembrane</keyword>
<dbReference type="GO" id="GO:0022857">
    <property type="term" value="F:transmembrane transporter activity"/>
    <property type="evidence" value="ECO:0007669"/>
    <property type="project" value="InterPro"/>
</dbReference>
<evidence type="ECO:0000256" key="2">
    <source>
        <dbReference type="ARBA" id="ARBA00022448"/>
    </source>
</evidence>
<feature type="transmembrane region" description="Helical" evidence="6">
    <location>
        <begin position="191"/>
        <end position="208"/>
    </location>
</feature>
<feature type="transmembrane region" description="Helical" evidence="6">
    <location>
        <begin position="309"/>
        <end position="335"/>
    </location>
</feature>
<dbReference type="PROSITE" id="PS00218">
    <property type="entry name" value="AMINO_ACID_PERMEASE_1"/>
    <property type="match status" value="1"/>
</dbReference>
<dbReference type="Proteomes" id="UP000240883">
    <property type="component" value="Unassembled WGS sequence"/>
</dbReference>
<dbReference type="InterPro" id="IPR004840">
    <property type="entry name" value="Amino_acid_permease_CS"/>
</dbReference>
<feature type="transmembrane region" description="Helical" evidence="6">
    <location>
        <begin position="472"/>
        <end position="490"/>
    </location>
</feature>
<keyword evidence="4 6" id="KW-1133">Transmembrane helix</keyword>
<dbReference type="PIRSF" id="PIRSF006060">
    <property type="entry name" value="AA_transporter"/>
    <property type="match status" value="1"/>
</dbReference>
<dbReference type="STRING" id="1448308.A0A2T2N3K2"/>
<comment type="subcellular location">
    <subcellularLocation>
        <location evidence="1">Membrane</location>
        <topology evidence="1">Multi-pass membrane protein</topology>
    </subcellularLocation>
</comment>
<keyword evidence="2" id="KW-0813">Transport</keyword>
<feature type="transmembrane region" description="Helical" evidence="6">
    <location>
        <begin position="441"/>
        <end position="460"/>
    </location>
</feature>
<dbReference type="EMBL" id="KZ678151">
    <property type="protein sequence ID" value="PSN60000.1"/>
    <property type="molecule type" value="Genomic_DNA"/>
</dbReference>
<dbReference type="GO" id="GO:0006865">
    <property type="term" value="P:amino acid transport"/>
    <property type="evidence" value="ECO:0007669"/>
    <property type="project" value="InterPro"/>
</dbReference>
<evidence type="ECO:0000256" key="3">
    <source>
        <dbReference type="ARBA" id="ARBA00022692"/>
    </source>
</evidence>
<feature type="transmembrane region" description="Helical" evidence="6">
    <location>
        <begin position="228"/>
        <end position="248"/>
    </location>
</feature>
<dbReference type="InterPro" id="IPR002293">
    <property type="entry name" value="AA/rel_permease1"/>
</dbReference>
<evidence type="ECO:0000313" key="7">
    <source>
        <dbReference type="EMBL" id="PSN60000.1"/>
    </source>
</evidence>
<keyword evidence="8" id="KW-1185">Reference proteome</keyword>
<sequence length="522" mass="56432">MASEAQEKKVFADGASDDAVLEQMGYTQELKRSFSLVGMVGFSFSIVTSWTALSGVMIVGVSSGGPPVMVWGWLAVCLMTLTVAYSMGEMASAYPTAGGQYSWVAILAPQRWARGFSYICGWFMLIGILAMGAVNNSTTANFILGTANLNYPSYTIERWHTVLVTYLIAFTATGMNLFIPNLLNKISKAVLIWNITAFLACLVTILATNDHKQSASFVFSGFQNFSGFNASYAALLGLLQSAFGMCCYDAPAHMTEEMHNARRDAPKAMVMAVYIGFFTGFVFLIALAFCMGDYESTALSPTGVPVIEIFFNSTRSVAGASTLASSIIVIGIFCANSLMAEGSRAVYAFARDQGLPFSGLLSKVSPQKQVPIYAILLTAVVQMAFNSIYFGTVTGFSTIISISTQGFYLSYAMPLFARILAHLTGKKHRLEGPYSLGRWGLPLNIIGFLFLTFCCITFNFPTVNPVDKDNMNYTSAATGVVMLISLVFWITTGRSKFTGPDAGHLLDVSPRTEVAATEAKTL</sequence>
<dbReference type="Gene3D" id="1.20.1740.10">
    <property type="entry name" value="Amino acid/polyamine transporter I"/>
    <property type="match status" value="1"/>
</dbReference>
<organism evidence="7 8">
    <name type="scientific">Corynespora cassiicola Philippines</name>
    <dbReference type="NCBI Taxonomy" id="1448308"/>
    <lineage>
        <taxon>Eukaryota</taxon>
        <taxon>Fungi</taxon>
        <taxon>Dikarya</taxon>
        <taxon>Ascomycota</taxon>
        <taxon>Pezizomycotina</taxon>
        <taxon>Dothideomycetes</taxon>
        <taxon>Pleosporomycetidae</taxon>
        <taxon>Pleosporales</taxon>
        <taxon>Corynesporascaceae</taxon>
        <taxon>Corynespora</taxon>
    </lineage>
</organism>
<reference evidence="7 8" key="1">
    <citation type="journal article" date="2018" name="Front. Microbiol.">
        <title>Genome-Wide Analysis of Corynespora cassiicola Leaf Fall Disease Putative Effectors.</title>
        <authorList>
            <person name="Lopez D."/>
            <person name="Ribeiro S."/>
            <person name="Label P."/>
            <person name="Fumanal B."/>
            <person name="Venisse J.S."/>
            <person name="Kohler A."/>
            <person name="de Oliveira R.R."/>
            <person name="Labutti K."/>
            <person name="Lipzen A."/>
            <person name="Lail K."/>
            <person name="Bauer D."/>
            <person name="Ohm R.A."/>
            <person name="Barry K.W."/>
            <person name="Spatafora J."/>
            <person name="Grigoriev I.V."/>
            <person name="Martin F.M."/>
            <person name="Pujade-Renaud V."/>
        </authorList>
    </citation>
    <scope>NUCLEOTIDE SEQUENCE [LARGE SCALE GENOMIC DNA]</scope>
    <source>
        <strain evidence="7 8">Philippines</strain>
    </source>
</reference>
<keyword evidence="5 6" id="KW-0472">Membrane</keyword>
<dbReference type="Pfam" id="PF13520">
    <property type="entry name" value="AA_permease_2"/>
    <property type="match status" value="1"/>
</dbReference>
<evidence type="ECO:0000313" key="8">
    <source>
        <dbReference type="Proteomes" id="UP000240883"/>
    </source>
</evidence>
<dbReference type="GO" id="GO:0016020">
    <property type="term" value="C:membrane"/>
    <property type="evidence" value="ECO:0007669"/>
    <property type="project" value="UniProtKB-SubCell"/>
</dbReference>
<protein>
    <submittedName>
        <fullName evidence="7">GABA permease</fullName>
    </submittedName>
</protein>
<evidence type="ECO:0000256" key="6">
    <source>
        <dbReference type="SAM" id="Phobius"/>
    </source>
</evidence>
<feature type="transmembrane region" description="Helical" evidence="6">
    <location>
        <begin position="159"/>
        <end position="179"/>
    </location>
</feature>
<feature type="transmembrane region" description="Helical" evidence="6">
    <location>
        <begin position="115"/>
        <end position="134"/>
    </location>
</feature>
<feature type="transmembrane region" description="Helical" evidence="6">
    <location>
        <begin position="370"/>
        <end position="390"/>
    </location>
</feature>
<dbReference type="AlphaFoldDB" id="A0A2T2N3K2"/>
<feature type="transmembrane region" description="Helical" evidence="6">
    <location>
        <begin position="396"/>
        <end position="420"/>
    </location>
</feature>
<feature type="transmembrane region" description="Helical" evidence="6">
    <location>
        <begin position="268"/>
        <end position="289"/>
    </location>
</feature>